<dbReference type="EMBL" id="CAJJDN010000414">
    <property type="protein sequence ID" value="CAD8131227.1"/>
    <property type="molecule type" value="Genomic_DNA"/>
</dbReference>
<sequence length="34" mass="4261">MIQWRDVFQRMSKLSFNEQRISLGRFFERAKELL</sequence>
<proteinExistence type="predicted"/>
<protein>
    <submittedName>
        <fullName evidence="1">Uncharacterized protein</fullName>
    </submittedName>
</protein>
<organism evidence="1 2">
    <name type="scientific">Paramecium sonneborni</name>
    <dbReference type="NCBI Taxonomy" id="65129"/>
    <lineage>
        <taxon>Eukaryota</taxon>
        <taxon>Sar</taxon>
        <taxon>Alveolata</taxon>
        <taxon>Ciliophora</taxon>
        <taxon>Intramacronucleata</taxon>
        <taxon>Oligohymenophorea</taxon>
        <taxon>Peniculida</taxon>
        <taxon>Parameciidae</taxon>
        <taxon>Paramecium</taxon>
    </lineage>
</organism>
<dbReference type="Proteomes" id="UP000692954">
    <property type="component" value="Unassembled WGS sequence"/>
</dbReference>
<reference evidence="1" key="1">
    <citation type="submission" date="2021-01" db="EMBL/GenBank/DDBJ databases">
        <authorList>
            <consortium name="Genoscope - CEA"/>
            <person name="William W."/>
        </authorList>
    </citation>
    <scope>NUCLEOTIDE SEQUENCE</scope>
</reference>
<name>A0A8S1RV64_9CILI</name>
<dbReference type="AlphaFoldDB" id="A0A8S1RV64"/>
<keyword evidence="2" id="KW-1185">Reference proteome</keyword>
<gene>
    <name evidence="1" type="ORF">PSON_ATCC_30995.1.T4140004</name>
</gene>
<comment type="caution">
    <text evidence="1">The sequence shown here is derived from an EMBL/GenBank/DDBJ whole genome shotgun (WGS) entry which is preliminary data.</text>
</comment>
<accession>A0A8S1RV64</accession>
<evidence type="ECO:0000313" key="2">
    <source>
        <dbReference type="Proteomes" id="UP000692954"/>
    </source>
</evidence>
<evidence type="ECO:0000313" key="1">
    <source>
        <dbReference type="EMBL" id="CAD8131227.1"/>
    </source>
</evidence>